<dbReference type="AlphaFoldDB" id="A0A3B1CBH3"/>
<feature type="compositionally biased region" description="Basic and acidic residues" evidence="1">
    <location>
        <begin position="34"/>
        <end position="45"/>
    </location>
</feature>
<feature type="transmembrane region" description="Helical" evidence="2">
    <location>
        <begin position="259"/>
        <end position="281"/>
    </location>
</feature>
<accession>A0A3B1CBH3</accession>
<feature type="region of interest" description="Disordered" evidence="1">
    <location>
        <begin position="32"/>
        <end position="54"/>
    </location>
</feature>
<gene>
    <name evidence="3" type="ORF">MNBD_NITROSPINAE02-1204</name>
</gene>
<keyword evidence="2" id="KW-0812">Transmembrane</keyword>
<evidence type="ECO:0000313" key="3">
    <source>
        <dbReference type="EMBL" id="VAX25532.1"/>
    </source>
</evidence>
<dbReference type="EMBL" id="UOGE01000106">
    <property type="protein sequence ID" value="VAX25532.1"/>
    <property type="molecule type" value="Genomic_DNA"/>
</dbReference>
<keyword evidence="2" id="KW-1133">Transmembrane helix</keyword>
<evidence type="ECO:0000256" key="2">
    <source>
        <dbReference type="SAM" id="Phobius"/>
    </source>
</evidence>
<protein>
    <submittedName>
        <fullName evidence="3">Uncharacterized protein</fullName>
    </submittedName>
</protein>
<sequence length="291" mass="32348">MNKYKPGVTTTAIYVALVLTIVAPDSCYAQTKEGGMDHSKMDHSDMGGGNTENMSMRSVPGSVAAPTNQNLAIGRMKITLMPEYDSPSVLVIQEGKFADRTAFPNTVSFLLPDSITKLTDVCSLSPGGHHFCQIFEIKTGDTSKYVDVKLPFSDFFIDYQYAPFTVKENNERNFTFTIDTKYDVNTLEVHVQKPHRAKHFKVSPAMIESYEKSGFDYQKRKFTNISAGEKKVISVSYFKADTSPSVDIKFSVMSTPTVFTGYSGEIVLGVGVLSLLALWYLRRRISSRGKS</sequence>
<evidence type="ECO:0000256" key="1">
    <source>
        <dbReference type="SAM" id="MobiDB-lite"/>
    </source>
</evidence>
<reference evidence="3" key="1">
    <citation type="submission" date="2018-06" db="EMBL/GenBank/DDBJ databases">
        <authorList>
            <person name="Zhirakovskaya E."/>
        </authorList>
    </citation>
    <scope>NUCLEOTIDE SEQUENCE</scope>
</reference>
<keyword evidence="2" id="KW-0472">Membrane</keyword>
<proteinExistence type="predicted"/>
<name>A0A3B1CBH3_9ZZZZ</name>
<organism evidence="3">
    <name type="scientific">hydrothermal vent metagenome</name>
    <dbReference type="NCBI Taxonomy" id="652676"/>
    <lineage>
        <taxon>unclassified sequences</taxon>
        <taxon>metagenomes</taxon>
        <taxon>ecological metagenomes</taxon>
    </lineage>
</organism>